<dbReference type="Pfam" id="PF08344">
    <property type="entry name" value="TRP_2"/>
    <property type="match status" value="1"/>
</dbReference>
<feature type="non-terminal residue" evidence="6">
    <location>
        <position position="129"/>
    </location>
</feature>
<dbReference type="SMART" id="SM01420">
    <property type="entry name" value="TRP_2"/>
    <property type="match status" value="1"/>
</dbReference>
<keyword evidence="2" id="KW-0677">Repeat</keyword>
<dbReference type="GO" id="GO:0005886">
    <property type="term" value="C:plasma membrane"/>
    <property type="evidence" value="ECO:0007669"/>
    <property type="project" value="TreeGrafter"/>
</dbReference>
<dbReference type="GO" id="GO:0034703">
    <property type="term" value="C:cation channel complex"/>
    <property type="evidence" value="ECO:0007669"/>
    <property type="project" value="TreeGrafter"/>
</dbReference>
<evidence type="ECO:0000259" key="5">
    <source>
        <dbReference type="SMART" id="SM01420"/>
    </source>
</evidence>
<proteinExistence type="predicted"/>
<organism evidence="6 7">
    <name type="scientific">Hymenolepis diminuta</name>
    <name type="common">Rat tapeworm</name>
    <dbReference type="NCBI Taxonomy" id="6216"/>
    <lineage>
        <taxon>Eukaryota</taxon>
        <taxon>Metazoa</taxon>
        <taxon>Spiralia</taxon>
        <taxon>Lophotrochozoa</taxon>
        <taxon>Platyhelminthes</taxon>
        <taxon>Cestoda</taxon>
        <taxon>Eucestoda</taxon>
        <taxon>Cyclophyllidea</taxon>
        <taxon>Hymenolepididae</taxon>
        <taxon>Hymenolepis</taxon>
    </lineage>
</organism>
<keyword evidence="1" id="KW-0813">Transport</keyword>
<dbReference type="PANTHER" id="PTHR10117:SF54">
    <property type="entry name" value="TRANSIENT RECEPTOR POTENTIAL-GAMMA PROTEIN"/>
    <property type="match status" value="1"/>
</dbReference>
<keyword evidence="3" id="KW-0406">Ion transport</keyword>
<evidence type="ECO:0000313" key="6">
    <source>
        <dbReference type="EMBL" id="VUZ54918.1"/>
    </source>
</evidence>
<dbReference type="InterPro" id="IPR002153">
    <property type="entry name" value="TRPC_channel"/>
</dbReference>
<feature type="non-terminal residue" evidence="6">
    <location>
        <position position="1"/>
    </location>
</feature>
<name>A0A564Z7S5_HYMDI</name>
<protein>
    <recommendedName>
        <fullName evidence="5">Transient receptor ion channel domain-containing protein</fullName>
    </recommendedName>
</protein>
<sequence>HTYQALTSSAYLALTTSDPVSSAFTLRGELYQLASQEKQFKEEYSRLAVQSMNFAVSCLDLCRTSDEVHSLLTANDIIPDGDTQYHLATIKHAVQCREKKFVAHSNCQHQLENTFYGNMFCIRDFEGWQ</sequence>
<dbReference type="GO" id="GO:0051480">
    <property type="term" value="P:regulation of cytosolic calcium ion concentration"/>
    <property type="evidence" value="ECO:0007669"/>
    <property type="project" value="TreeGrafter"/>
</dbReference>
<dbReference type="AlphaFoldDB" id="A0A564Z7S5"/>
<reference evidence="6 7" key="1">
    <citation type="submission" date="2019-07" db="EMBL/GenBank/DDBJ databases">
        <authorList>
            <person name="Jastrzebski P J."/>
            <person name="Paukszto L."/>
            <person name="Jastrzebski P J."/>
        </authorList>
    </citation>
    <scope>NUCLEOTIDE SEQUENCE [LARGE SCALE GENOMIC DNA]</scope>
    <source>
        <strain evidence="6 7">WMS-il1</strain>
    </source>
</reference>
<accession>A0A564Z7S5</accession>
<dbReference type="GO" id="GO:0070679">
    <property type="term" value="F:inositol 1,4,5 trisphosphate binding"/>
    <property type="evidence" value="ECO:0007669"/>
    <property type="project" value="TreeGrafter"/>
</dbReference>
<feature type="domain" description="Transient receptor ion channel" evidence="5">
    <location>
        <begin position="1"/>
        <end position="41"/>
    </location>
</feature>
<evidence type="ECO:0000256" key="2">
    <source>
        <dbReference type="ARBA" id="ARBA00022737"/>
    </source>
</evidence>
<evidence type="ECO:0000256" key="4">
    <source>
        <dbReference type="ARBA" id="ARBA00023303"/>
    </source>
</evidence>
<dbReference type="GO" id="GO:0015279">
    <property type="term" value="F:store-operated calcium channel activity"/>
    <property type="evidence" value="ECO:0007669"/>
    <property type="project" value="TreeGrafter"/>
</dbReference>
<dbReference type="PANTHER" id="PTHR10117">
    <property type="entry name" value="TRANSIENT RECEPTOR POTENTIAL CHANNEL"/>
    <property type="match status" value="1"/>
</dbReference>
<keyword evidence="7" id="KW-1185">Reference proteome</keyword>
<keyword evidence="4" id="KW-0407">Ion channel</keyword>
<dbReference type="EMBL" id="CABIJS010000666">
    <property type="protein sequence ID" value="VUZ54918.1"/>
    <property type="molecule type" value="Genomic_DNA"/>
</dbReference>
<evidence type="ECO:0000256" key="3">
    <source>
        <dbReference type="ARBA" id="ARBA00023065"/>
    </source>
</evidence>
<dbReference type="InterPro" id="IPR013555">
    <property type="entry name" value="TRP_dom"/>
</dbReference>
<gene>
    <name evidence="6" type="ORF">WMSIL1_LOCUS12865</name>
</gene>
<evidence type="ECO:0000256" key="1">
    <source>
        <dbReference type="ARBA" id="ARBA00022448"/>
    </source>
</evidence>
<evidence type="ECO:0000313" key="7">
    <source>
        <dbReference type="Proteomes" id="UP000321570"/>
    </source>
</evidence>
<dbReference type="Proteomes" id="UP000321570">
    <property type="component" value="Unassembled WGS sequence"/>
</dbReference>